<accession>F6B5J4</accession>
<reference evidence="1 2" key="1">
    <citation type="submission" date="2011-05" db="EMBL/GenBank/DDBJ databases">
        <title>Complete sequence of Desulfotomaculum carboxydivorans CO-1-SRB.</title>
        <authorList>
            <consortium name="US DOE Joint Genome Institute"/>
            <person name="Lucas S."/>
            <person name="Han J."/>
            <person name="Lapidus A."/>
            <person name="Cheng J.-F."/>
            <person name="Goodwin L."/>
            <person name="Pitluck S."/>
            <person name="Peters L."/>
            <person name="Mikhailova N."/>
            <person name="Lu M."/>
            <person name="Han C."/>
            <person name="Tapia R."/>
            <person name="Land M."/>
            <person name="Hauser L."/>
            <person name="Kyrpides N."/>
            <person name="Ivanova N."/>
            <person name="Pagani I."/>
            <person name="Stams A."/>
            <person name="Plugge C."/>
            <person name="Muyzer G."/>
            <person name="Kuever J."/>
            <person name="Parshina S."/>
            <person name="Ivanova A."/>
            <person name="Nazina T."/>
            <person name="Woyke T."/>
        </authorList>
    </citation>
    <scope>NUCLEOTIDE SEQUENCE [LARGE SCALE GENOMIC DNA]</scope>
    <source>
        <strain evidence="2">DSM 14880 / VKM B-2319 / CO-1-SRB</strain>
    </source>
</reference>
<dbReference type="HOGENOM" id="CLU_041132_3_1_9"/>
<evidence type="ECO:0000313" key="2">
    <source>
        <dbReference type="Proteomes" id="UP000009226"/>
    </source>
</evidence>
<sequence>MQLVYLSPVPWSSFSQRPHKFVDWFHERAGGDVLWIDPYPTRFPAWGDWRRIGVRKDLVNYRIPHWLTVVRPQAFPIEPLPVSGLVNGVLWRDLFKLIERFALNASTMVAIGKPSVLALEMLKNMNGIPFLYDAMDNFPAFYSGISRLAMASREKSIVQQVTHLFVSSTALQKRWCAVCGNVQLVRNGLDVNVMPDPRFQVNKRSRKVLGYVGTIGLWFDWDWVIALARARPNDTVRLIGPVFVPPSGQVPSNIELLPPLEHAAALQAMLDFDVGLIPFKLNDLTASVDPIKYYEYRALGLPVVSTAFGEMALRADEQGIFLSDGLQDIKDLINEALIYRPDADEIRQFRANNSWQARFEATGILP</sequence>
<keyword evidence="2" id="KW-1185">Reference proteome</keyword>
<evidence type="ECO:0000313" key="1">
    <source>
        <dbReference type="EMBL" id="AEF95426.1"/>
    </source>
</evidence>
<dbReference type="Gene3D" id="3.40.50.2000">
    <property type="entry name" value="Glycogen Phosphorylase B"/>
    <property type="match status" value="1"/>
</dbReference>
<dbReference type="SUPFAM" id="SSF53756">
    <property type="entry name" value="UDP-Glycosyltransferase/glycogen phosphorylase"/>
    <property type="match status" value="1"/>
</dbReference>
<keyword evidence="1" id="KW-0808">Transferase</keyword>
<dbReference type="KEGG" id="dca:Desca_2608"/>
<proteinExistence type="predicted"/>
<dbReference type="AlphaFoldDB" id="F6B5J4"/>
<dbReference type="EMBL" id="CP002736">
    <property type="protein sequence ID" value="AEF95426.1"/>
    <property type="molecule type" value="Genomic_DNA"/>
</dbReference>
<protein>
    <submittedName>
        <fullName evidence="1">Glycosyltransferase</fullName>
    </submittedName>
</protein>
<dbReference type="RefSeq" id="WP_013810837.1">
    <property type="nucleotide sequence ID" value="NC_015565.1"/>
</dbReference>
<gene>
    <name evidence="1" type="ordered locus">Desca_2608</name>
</gene>
<name>F6B5J4_DESCC</name>
<dbReference type="STRING" id="868595.Desca_2608"/>
<dbReference type="Proteomes" id="UP000009226">
    <property type="component" value="Chromosome"/>
</dbReference>
<organism evidence="1 2">
    <name type="scientific">Desulfotomaculum nigrificans (strain DSM 14880 / VKM B-2319 / CO-1-SRB)</name>
    <name type="common">Desulfotomaculum carboxydivorans</name>
    <dbReference type="NCBI Taxonomy" id="868595"/>
    <lineage>
        <taxon>Bacteria</taxon>
        <taxon>Bacillati</taxon>
        <taxon>Bacillota</taxon>
        <taxon>Clostridia</taxon>
        <taxon>Eubacteriales</taxon>
        <taxon>Desulfotomaculaceae</taxon>
        <taxon>Desulfotomaculum</taxon>
    </lineage>
</organism>
<dbReference type="eggNOG" id="COG0438">
    <property type="taxonomic scope" value="Bacteria"/>
</dbReference>
<dbReference type="GO" id="GO:0016740">
    <property type="term" value="F:transferase activity"/>
    <property type="evidence" value="ECO:0007669"/>
    <property type="project" value="UniProtKB-KW"/>
</dbReference>